<organism evidence="2 3">
    <name type="scientific">Emiliania huxleyi (strain CCMP1516)</name>
    <dbReference type="NCBI Taxonomy" id="280463"/>
    <lineage>
        <taxon>Eukaryota</taxon>
        <taxon>Haptista</taxon>
        <taxon>Haptophyta</taxon>
        <taxon>Prymnesiophyceae</taxon>
        <taxon>Isochrysidales</taxon>
        <taxon>Noelaerhabdaceae</taxon>
        <taxon>Emiliania</taxon>
    </lineage>
</organism>
<dbReference type="SUPFAM" id="SSF48690">
    <property type="entry name" value="Epsilon subunit of mitochondrial F1F0-ATP synthase"/>
    <property type="match status" value="1"/>
</dbReference>
<evidence type="ECO:0000313" key="2">
    <source>
        <dbReference type="EnsemblProtists" id="EOD41803"/>
    </source>
</evidence>
<dbReference type="OMA" id="WSDGKQP"/>
<dbReference type="KEGG" id="ehx:EMIHUDRAFT_349242"/>
<dbReference type="eggNOG" id="KOG3495">
    <property type="taxonomic scope" value="Eukaryota"/>
</dbReference>
<dbReference type="PANTHER" id="PTHR12448:SF0">
    <property type="entry name" value="ATP SYNTHASE SUBUNIT EPSILON, MITOCHONDRIAL"/>
    <property type="match status" value="1"/>
</dbReference>
<evidence type="ECO:0000313" key="3">
    <source>
        <dbReference type="Proteomes" id="UP000013827"/>
    </source>
</evidence>
<dbReference type="CDD" id="cd12153">
    <property type="entry name" value="F1-ATPase_epsilon"/>
    <property type="match status" value="1"/>
</dbReference>
<dbReference type="Proteomes" id="UP000013827">
    <property type="component" value="Unassembled WGS sequence"/>
</dbReference>
<dbReference type="GO" id="GO:0042776">
    <property type="term" value="P:proton motive force-driven mitochondrial ATP synthesis"/>
    <property type="evidence" value="ECO:0007669"/>
    <property type="project" value="TreeGrafter"/>
</dbReference>
<dbReference type="InterPro" id="IPR006721">
    <property type="entry name" value="ATP_synth_F1_esu_mt"/>
</dbReference>
<dbReference type="PaxDb" id="2903-EOD41803"/>
<accession>A0A0D3L1B8</accession>
<comment type="similarity">
    <text evidence="1">Belongs to the eukaryotic ATPase epsilon family.</text>
</comment>
<dbReference type="GO" id="GO:0005743">
    <property type="term" value="C:mitochondrial inner membrane"/>
    <property type="evidence" value="ECO:0007669"/>
    <property type="project" value="InterPro"/>
</dbReference>
<dbReference type="HOGENOM" id="CLU_187039_2_1_1"/>
<dbReference type="RefSeq" id="XP_005794232.1">
    <property type="nucleotide sequence ID" value="XM_005794175.1"/>
</dbReference>
<reference evidence="3" key="1">
    <citation type="journal article" date="2013" name="Nature">
        <title>Pan genome of the phytoplankton Emiliania underpins its global distribution.</title>
        <authorList>
            <person name="Read B.A."/>
            <person name="Kegel J."/>
            <person name="Klute M.J."/>
            <person name="Kuo A."/>
            <person name="Lefebvre S.C."/>
            <person name="Maumus F."/>
            <person name="Mayer C."/>
            <person name="Miller J."/>
            <person name="Monier A."/>
            <person name="Salamov A."/>
            <person name="Young J."/>
            <person name="Aguilar M."/>
            <person name="Claverie J.M."/>
            <person name="Frickenhaus S."/>
            <person name="Gonzalez K."/>
            <person name="Herman E.K."/>
            <person name="Lin Y.C."/>
            <person name="Napier J."/>
            <person name="Ogata H."/>
            <person name="Sarno A.F."/>
            <person name="Shmutz J."/>
            <person name="Schroeder D."/>
            <person name="de Vargas C."/>
            <person name="Verret F."/>
            <person name="von Dassow P."/>
            <person name="Valentin K."/>
            <person name="Van de Peer Y."/>
            <person name="Wheeler G."/>
            <person name="Dacks J.B."/>
            <person name="Delwiche C.F."/>
            <person name="Dyhrman S.T."/>
            <person name="Glockner G."/>
            <person name="John U."/>
            <person name="Richards T."/>
            <person name="Worden A.Z."/>
            <person name="Zhang X."/>
            <person name="Grigoriev I.V."/>
            <person name="Allen A.E."/>
            <person name="Bidle K."/>
            <person name="Borodovsky M."/>
            <person name="Bowler C."/>
            <person name="Brownlee C."/>
            <person name="Cock J.M."/>
            <person name="Elias M."/>
            <person name="Gladyshev V.N."/>
            <person name="Groth M."/>
            <person name="Guda C."/>
            <person name="Hadaegh A."/>
            <person name="Iglesias-Rodriguez M.D."/>
            <person name="Jenkins J."/>
            <person name="Jones B.M."/>
            <person name="Lawson T."/>
            <person name="Leese F."/>
            <person name="Lindquist E."/>
            <person name="Lobanov A."/>
            <person name="Lomsadze A."/>
            <person name="Malik S.B."/>
            <person name="Marsh M.E."/>
            <person name="Mackinder L."/>
            <person name="Mock T."/>
            <person name="Mueller-Roeber B."/>
            <person name="Pagarete A."/>
            <person name="Parker M."/>
            <person name="Probert I."/>
            <person name="Quesneville H."/>
            <person name="Raines C."/>
            <person name="Rensing S.A."/>
            <person name="Riano-Pachon D.M."/>
            <person name="Richier S."/>
            <person name="Rokitta S."/>
            <person name="Shiraiwa Y."/>
            <person name="Soanes D.M."/>
            <person name="van der Giezen M."/>
            <person name="Wahlund T.M."/>
            <person name="Williams B."/>
            <person name="Wilson W."/>
            <person name="Wolfe G."/>
            <person name="Wurch L.L."/>
        </authorList>
    </citation>
    <scope>NUCLEOTIDE SEQUENCE</scope>
</reference>
<dbReference type="STRING" id="2903.R1E2F8"/>
<keyword evidence="3" id="KW-1185">Reference proteome</keyword>
<dbReference type="PANTHER" id="PTHR12448">
    <property type="entry name" value="ATP SYNTHASE EPSILON CHAIN, MITOCHONDRIAL"/>
    <property type="match status" value="1"/>
</dbReference>
<sequence>MSTWRHVGMTYLKYADLCATHVTNCLKEPRKSKALSSTAMHVRVTAWEGGKKGKPEIVEKVAATG</sequence>
<dbReference type="GeneID" id="17287073"/>
<dbReference type="Gene3D" id="1.10.1620.20">
    <property type="entry name" value="ATP synthase, F1 complex, epsilon subunit superfamily, mitochondrial"/>
    <property type="match status" value="1"/>
</dbReference>
<dbReference type="AlphaFoldDB" id="A0A0D3L1B8"/>
<dbReference type="GO" id="GO:0045259">
    <property type="term" value="C:proton-transporting ATP synthase complex"/>
    <property type="evidence" value="ECO:0007669"/>
    <property type="project" value="InterPro"/>
</dbReference>
<name>A0A0D3L1B8_EMIH1</name>
<dbReference type="EnsemblProtists" id="EOD41803">
    <property type="protein sequence ID" value="EOD41803"/>
    <property type="gene ID" value="EMIHUDRAFT_349242"/>
</dbReference>
<reference evidence="2" key="2">
    <citation type="submission" date="2024-10" db="UniProtKB">
        <authorList>
            <consortium name="EnsemblProtists"/>
        </authorList>
    </citation>
    <scope>IDENTIFICATION</scope>
</reference>
<protein>
    <submittedName>
        <fullName evidence="2">Uncharacterized protein</fullName>
    </submittedName>
</protein>
<proteinExistence type="inferred from homology"/>
<evidence type="ECO:0000256" key="1">
    <source>
        <dbReference type="ARBA" id="ARBA00009502"/>
    </source>
</evidence>
<dbReference type="Pfam" id="PF04627">
    <property type="entry name" value="ATP-synt_Eps"/>
    <property type="match status" value="1"/>
</dbReference>
<dbReference type="GO" id="GO:0046933">
    <property type="term" value="F:proton-transporting ATP synthase activity, rotational mechanism"/>
    <property type="evidence" value="ECO:0007669"/>
    <property type="project" value="InterPro"/>
</dbReference>
<dbReference type="InterPro" id="IPR036742">
    <property type="entry name" value="ATP_synth_F1_esu_sf_mt"/>
</dbReference>